<keyword evidence="1" id="KW-0802">TPR repeat</keyword>
<dbReference type="PANTHER" id="PTHR12558">
    <property type="entry name" value="CELL DIVISION CYCLE 16,23,27"/>
    <property type="match status" value="1"/>
</dbReference>
<dbReference type="KEGG" id="nva:G3M78_10795"/>
<dbReference type="Proteomes" id="UP000594464">
    <property type="component" value="Chromosome"/>
</dbReference>
<dbReference type="InterPro" id="IPR019734">
    <property type="entry name" value="TPR_rpt"/>
</dbReference>
<dbReference type="PANTHER" id="PTHR12558:SF13">
    <property type="entry name" value="CELL DIVISION CYCLE PROTEIN 27 HOMOLOG"/>
    <property type="match status" value="1"/>
</dbReference>
<proteinExistence type="predicted"/>
<dbReference type="PROSITE" id="PS51257">
    <property type="entry name" value="PROKAR_LIPOPROTEIN"/>
    <property type="match status" value="1"/>
</dbReference>
<dbReference type="SUPFAM" id="SSF48452">
    <property type="entry name" value="TPR-like"/>
    <property type="match status" value="3"/>
</dbReference>
<feature type="repeat" description="TPR" evidence="1">
    <location>
        <begin position="98"/>
        <end position="131"/>
    </location>
</feature>
<evidence type="ECO:0000313" key="3">
    <source>
        <dbReference type="Proteomes" id="UP000594464"/>
    </source>
</evidence>
<dbReference type="EMBL" id="CP048620">
    <property type="protein sequence ID" value="QPJ65852.1"/>
    <property type="molecule type" value="Genomic_DNA"/>
</dbReference>
<feature type="repeat" description="TPR" evidence="1">
    <location>
        <begin position="638"/>
        <end position="671"/>
    </location>
</feature>
<evidence type="ECO:0000256" key="1">
    <source>
        <dbReference type="PROSITE-ProRule" id="PRU00339"/>
    </source>
</evidence>
<protein>
    <submittedName>
        <fullName evidence="2">Tetratricopeptide repeat protein</fullName>
    </submittedName>
</protein>
<dbReference type="Gene3D" id="1.25.40.10">
    <property type="entry name" value="Tetratricopeptide repeat domain"/>
    <property type="match status" value="5"/>
</dbReference>
<accession>A0A7T0C3G0</accession>
<dbReference type="SMART" id="SM00028">
    <property type="entry name" value="TPR"/>
    <property type="match status" value="11"/>
</dbReference>
<name>A0A7T0C3G0_9BACT</name>
<feature type="repeat" description="TPR" evidence="1">
    <location>
        <begin position="554"/>
        <end position="587"/>
    </location>
</feature>
<dbReference type="AlphaFoldDB" id="A0A7T0C3G0"/>
<organism evidence="2 3">
    <name type="scientific">Candidatus Nitrohelix vancouverensis</name>
    <dbReference type="NCBI Taxonomy" id="2705534"/>
    <lineage>
        <taxon>Bacteria</taxon>
        <taxon>Pseudomonadati</taxon>
        <taxon>Nitrospinota/Tectimicrobiota group</taxon>
        <taxon>Nitrospinota</taxon>
        <taxon>Nitrospinia</taxon>
        <taxon>Nitrospinales</taxon>
        <taxon>Nitrospinaceae</taxon>
        <taxon>Candidatus Nitrohelix</taxon>
    </lineage>
</organism>
<dbReference type="Pfam" id="PF13181">
    <property type="entry name" value="TPR_8"/>
    <property type="match status" value="2"/>
</dbReference>
<feature type="repeat" description="TPR" evidence="1">
    <location>
        <begin position="725"/>
        <end position="758"/>
    </location>
</feature>
<dbReference type="Pfam" id="PF13432">
    <property type="entry name" value="TPR_16"/>
    <property type="match status" value="2"/>
</dbReference>
<feature type="repeat" description="TPR" evidence="1">
    <location>
        <begin position="132"/>
        <end position="165"/>
    </location>
</feature>
<dbReference type="InterPro" id="IPR011990">
    <property type="entry name" value="TPR-like_helical_dom_sf"/>
</dbReference>
<reference evidence="3" key="1">
    <citation type="submission" date="2020-02" db="EMBL/GenBank/DDBJ databases">
        <title>Genomic and physiological characterization of two novel Nitrospinaceae genera.</title>
        <authorList>
            <person name="Mueller A.J."/>
            <person name="Jung M.-Y."/>
            <person name="Strachan C.R."/>
            <person name="Herbold C.W."/>
            <person name="Kirkegaard R.H."/>
            <person name="Daims H."/>
        </authorList>
    </citation>
    <scope>NUCLEOTIDE SEQUENCE [LARGE SCALE GENOMIC DNA]</scope>
</reference>
<sequence length="788" mass="90729">MTPDSFRNKGWIALGLALTMTATSGCETLRSFSLPEMPELKAPDLSFVSLPKLPKLPTSYSKKINSDLEFAQHQFQQGKFDVAEYYFKKTLLTTPHDAETLRQLPWAYFYQQKYDQALTAFQRATTFAPKSAEPWIGLGWAYFATKRYEEATDAFKRAEELTPEKYQVLKGKGFCYFFMNRPEDARQEWEQIYNPEQVQELWTLVAEWKSDEASPLPRILSLSPRSPSIFTLPVEAPRYQSALLGYVALDLQDLKDPWRLYGKQFFDHSVRAFEEAEAIDADGIDRLNGLGWSLLHSKRIREAEDVFKRIKARLPHFPGSVQGLQQVELAKMKRAQFAHYYFDKDKTQLALNEYEDLKEQFPDWAHPQIQIAYLKLKERQTHDAWKIFESALAMEPSNPDALQGRQKALLELKPKLHLADALMQEGNFKKASLIYADYIEENESVGVDAFLAKALNGLGWGQFKKRQYDLSAEKFIRASVSEDYKIDSARGAGMSFYRAGNYAQAEKYLKIAHDAQPDNLEIAYLYDDSVLKSWSSSRAMEYFNQTLKRYPLRASLYMGIGWLRYELDNRNLAIEYFGKAISLDPSLALNEEFEQLLKKERFGWQVYNQMGWAYYHKKQYDKSMEMFLVSMRQQPNKSEARMGLGYNLLALNKLEDASLYLRQTLALNPQPKTIVEAAGETQSIAPFELATTVRSKLGRLYLAQNRNLEALALLKKELEMNPDQPDALDALGWTLLKLNRLPEARAAFLRAVKVEPLNNSPHNGLNEVKQAMARQKIERAQLISALPR</sequence>
<feature type="repeat" description="TPR" evidence="1">
    <location>
        <begin position="604"/>
        <end position="637"/>
    </location>
</feature>
<gene>
    <name evidence="2" type="ORF">G3M78_10795</name>
</gene>
<evidence type="ECO:0000313" key="2">
    <source>
        <dbReference type="EMBL" id="QPJ65852.1"/>
    </source>
</evidence>
<dbReference type="PROSITE" id="PS50293">
    <property type="entry name" value="TPR_REGION"/>
    <property type="match status" value="1"/>
</dbReference>
<feature type="repeat" description="TPR" evidence="1">
    <location>
        <begin position="691"/>
        <end position="724"/>
    </location>
</feature>
<dbReference type="PROSITE" id="PS50005">
    <property type="entry name" value="TPR"/>
    <property type="match status" value="7"/>
</dbReference>